<dbReference type="GO" id="GO:0000226">
    <property type="term" value="P:microtubule cytoskeleton organization"/>
    <property type="evidence" value="ECO:0007669"/>
    <property type="project" value="TreeGrafter"/>
</dbReference>
<reference evidence="4 5" key="1">
    <citation type="submission" date="2020-10" db="EMBL/GenBank/DDBJ databases">
        <title>Plant Genome Project.</title>
        <authorList>
            <person name="Zhang R.-G."/>
        </authorList>
    </citation>
    <scope>NUCLEOTIDE SEQUENCE [LARGE SCALE GENOMIC DNA]</scope>
    <source>
        <strain evidence="4">FAFU-HL-1</strain>
        <tissue evidence="4">Leaf</tissue>
    </source>
</reference>
<dbReference type="GO" id="GO:0000160">
    <property type="term" value="P:phosphorelay signal transduction system"/>
    <property type="evidence" value="ECO:0007669"/>
    <property type="project" value="InterPro"/>
</dbReference>
<feature type="domain" description="Response regulatory" evidence="3">
    <location>
        <begin position="1025"/>
        <end position="1140"/>
    </location>
</feature>
<name>A0A835N9C9_9ROSI</name>
<dbReference type="PANTHER" id="PTHR21567:SF9">
    <property type="entry name" value="CLIP-ASSOCIATING PROTEIN"/>
    <property type="match status" value="1"/>
</dbReference>
<dbReference type="InterPro" id="IPR016024">
    <property type="entry name" value="ARM-type_fold"/>
</dbReference>
<dbReference type="AlphaFoldDB" id="A0A835N9C9"/>
<feature type="region of interest" description="Disordered" evidence="2">
    <location>
        <begin position="864"/>
        <end position="883"/>
    </location>
</feature>
<evidence type="ECO:0000256" key="1">
    <source>
        <dbReference type="PROSITE-ProRule" id="PRU00169"/>
    </source>
</evidence>
<dbReference type="SUPFAM" id="SSF52172">
    <property type="entry name" value="CheY-like"/>
    <property type="match status" value="2"/>
</dbReference>
<feature type="region of interest" description="Disordered" evidence="2">
    <location>
        <begin position="439"/>
        <end position="458"/>
    </location>
</feature>
<dbReference type="Pfam" id="PF00072">
    <property type="entry name" value="Response_reg"/>
    <property type="match status" value="1"/>
</dbReference>
<protein>
    <recommendedName>
        <fullName evidence="3">Response regulatory domain-containing protein</fullName>
    </recommendedName>
</protein>
<feature type="compositionally biased region" description="Polar residues" evidence="2">
    <location>
        <begin position="40"/>
        <end position="56"/>
    </location>
</feature>
<dbReference type="GO" id="GO:0008017">
    <property type="term" value="F:microtubule binding"/>
    <property type="evidence" value="ECO:0007669"/>
    <property type="project" value="TreeGrafter"/>
</dbReference>
<dbReference type="InterPro" id="IPR034085">
    <property type="entry name" value="TOG"/>
</dbReference>
<dbReference type="SUPFAM" id="SSF48371">
    <property type="entry name" value="ARM repeat"/>
    <property type="match status" value="1"/>
</dbReference>
<organism evidence="4 5">
    <name type="scientific">Salix dunnii</name>
    <dbReference type="NCBI Taxonomy" id="1413687"/>
    <lineage>
        <taxon>Eukaryota</taxon>
        <taxon>Viridiplantae</taxon>
        <taxon>Streptophyta</taxon>
        <taxon>Embryophyta</taxon>
        <taxon>Tracheophyta</taxon>
        <taxon>Spermatophyta</taxon>
        <taxon>Magnoliopsida</taxon>
        <taxon>eudicotyledons</taxon>
        <taxon>Gunneridae</taxon>
        <taxon>Pentapetalae</taxon>
        <taxon>rosids</taxon>
        <taxon>fabids</taxon>
        <taxon>Malpighiales</taxon>
        <taxon>Salicaceae</taxon>
        <taxon>Saliceae</taxon>
        <taxon>Salix</taxon>
    </lineage>
</organism>
<dbReference type="InterPro" id="IPR011989">
    <property type="entry name" value="ARM-like"/>
</dbReference>
<dbReference type="Pfam" id="PF12348">
    <property type="entry name" value="CLASP_N"/>
    <property type="match status" value="1"/>
</dbReference>
<dbReference type="InterPro" id="IPR001789">
    <property type="entry name" value="Sig_transdc_resp-reg_receiver"/>
</dbReference>
<dbReference type="EMBL" id="JADGMS010000002">
    <property type="protein sequence ID" value="KAF9688468.1"/>
    <property type="molecule type" value="Genomic_DNA"/>
</dbReference>
<evidence type="ECO:0000313" key="4">
    <source>
        <dbReference type="EMBL" id="KAF9688468.1"/>
    </source>
</evidence>
<dbReference type="InterPro" id="IPR011006">
    <property type="entry name" value="CheY-like_superfamily"/>
</dbReference>
<keyword evidence="5" id="KW-1185">Reference proteome</keyword>
<dbReference type="PANTHER" id="PTHR21567">
    <property type="entry name" value="CLASP"/>
    <property type="match status" value="1"/>
</dbReference>
<dbReference type="SMART" id="SM01349">
    <property type="entry name" value="TOG"/>
    <property type="match status" value="2"/>
</dbReference>
<evidence type="ECO:0000313" key="5">
    <source>
        <dbReference type="Proteomes" id="UP000657918"/>
    </source>
</evidence>
<dbReference type="OrthoDB" id="46159at2759"/>
<dbReference type="GO" id="GO:0000278">
    <property type="term" value="P:mitotic cell cycle"/>
    <property type="evidence" value="ECO:0007669"/>
    <property type="project" value="UniProtKB-ARBA"/>
</dbReference>
<comment type="caution">
    <text evidence="4">The sequence shown here is derived from an EMBL/GenBank/DDBJ whole genome shotgun (WGS) entry which is preliminary data.</text>
</comment>
<dbReference type="Proteomes" id="UP000657918">
    <property type="component" value="Unassembled WGS sequence"/>
</dbReference>
<keyword evidence="1" id="KW-0597">Phosphoprotein</keyword>
<proteinExistence type="predicted"/>
<dbReference type="Gene3D" id="1.25.10.10">
    <property type="entry name" value="Leucine-rich Repeat Variant"/>
    <property type="match status" value="2"/>
</dbReference>
<feature type="compositionally biased region" description="Polar residues" evidence="2">
    <location>
        <begin position="444"/>
        <end position="458"/>
    </location>
</feature>
<sequence>MIDDCSFTLSCERLNFSLTAPSAGVDPPSSRDPPFPASVPASNHLTNSLTTESTASGIGKGSNRNGGLVLSDIITQIQASKDSAKLSYRNNMAAESLPAFSSYSTKRISERGSVEEDSDTREPRRFVNPHVDRQYMDTPYKDLNYRDSHNSHIPNFQRPLLRKHVAGRMSAGRRKSFDDSQLSLGEVSSYVEGPASLSDALSEGLSPSSDWNARVAAFNYLHSLLQQGPKGVQEVIQNFEKVMKLFFQHLDDPHHKVAQAALSTLADIIPSCRKPFESYMERILPHVFSRLIDPKELVRQPCSTTLEIVSKTYGVDTLLPALLRSLDEQRSPKAKLAVIEFALSSFNKHSMNSEGSGNTGILKLWLAKLTPLVHDKNTKLKEAAITCIISVYSHFDSIAVLNFILSLSVEEQNSLRRALKQYTPRIEVDLMNFLQNKKERQRSKSSYDPSDVVGTSSEEGYIGASKKSQYFGRYSGGSVDSDGGRKWSSTQESTLIAGTIGQAAPEETQENLYQNFETSSNTDVYSLKNRDLNYVVSSTGLNLGSRPGRLENMDNGLNFEGLLTTGMDINGLMSSEPLHADEGYGHDNDALSELDLNNHKPAAVKINSLADTGPSIPQILHLICNGNDESPTSSKRGALQQLIEASVANDPSVWSKPMVLPILSDGFLFNLQFCKWDDEYFNQILTAVLEVLDDSDSSIRELALSLIVEMLRNQKDAMEDSIEIAIEKLLHVTEDIVPKVSNEAEHCLTAALSQYDPFRCLSVIVPLLVTEDEKTLVTCINCLTKLVGRLSQEELMVQLPSFLPALFEAFGNQSADVRKTVVFCLVDIYIMLGKAFLPHLEGLNSTQLRLVTIYANRISQARTESSENDVHTESGGTMEPEMTPVRRSEDQCQSGIPVLQLGNRIAALLVDTDRSSQIAQSSFLRYYGVDSQTASNGLSAFVLASSSAFDLIIIDMDLPVMNGLEGTVPTYMIMSCIFTVESVEEISFLGICQSQNRRRIRLARVVREQMATNINGSWKLGTKMTALVVDDDSINQTIHHRLLEQLGIENQVARNGKEAIDIHCSGKKFDLILMDRDMPIMNGIEATRKLRAMGIRSMIAGVSTRCVKQEIQEFMEAGLDDYQEKPLTSAKIISILHKIHHSGSISY</sequence>
<dbReference type="CDD" id="cd17546">
    <property type="entry name" value="REC_hyHK_CKI1_RcsC-like"/>
    <property type="match status" value="1"/>
</dbReference>
<dbReference type="Gene3D" id="3.40.50.2300">
    <property type="match status" value="2"/>
</dbReference>
<dbReference type="GO" id="GO:0005881">
    <property type="term" value="C:cytoplasmic microtubule"/>
    <property type="evidence" value="ECO:0007669"/>
    <property type="project" value="TreeGrafter"/>
</dbReference>
<accession>A0A835N9C9</accession>
<feature type="region of interest" description="Disordered" evidence="2">
    <location>
        <begin position="20"/>
        <end position="61"/>
    </location>
</feature>
<dbReference type="GO" id="GO:0005819">
    <property type="term" value="C:spindle"/>
    <property type="evidence" value="ECO:0007669"/>
    <property type="project" value="UniProtKB-ARBA"/>
</dbReference>
<gene>
    <name evidence="4" type="ORF">SADUNF_Sadunf02G0200200</name>
</gene>
<dbReference type="InterPro" id="IPR024395">
    <property type="entry name" value="CLASP_N_dom"/>
</dbReference>
<evidence type="ECO:0000259" key="3">
    <source>
        <dbReference type="PROSITE" id="PS50110"/>
    </source>
</evidence>
<dbReference type="SMART" id="SM00448">
    <property type="entry name" value="REC"/>
    <property type="match status" value="1"/>
</dbReference>
<evidence type="ECO:0000256" key="2">
    <source>
        <dbReference type="SAM" id="MobiDB-lite"/>
    </source>
</evidence>
<dbReference type="PROSITE" id="PS50110">
    <property type="entry name" value="RESPONSE_REGULATORY"/>
    <property type="match status" value="1"/>
</dbReference>
<feature type="modified residue" description="4-aspartylphosphate" evidence="1">
    <location>
        <position position="1075"/>
    </location>
</feature>